<reference evidence="5" key="1">
    <citation type="submission" date="2010-01" db="EMBL/GenBank/DDBJ databases">
        <title>Genome fragments of uncultured bacteria from the North Pacific subtropical Gyre.</title>
        <authorList>
            <person name="Pham V.D."/>
            <person name="Delong E.F."/>
        </authorList>
    </citation>
    <scope>NUCLEOTIDE SEQUENCE</scope>
</reference>
<dbReference type="PANTHER" id="PTHR43460:SF1">
    <property type="entry name" value="METHYLTRANSFERASE TYPE 11 DOMAIN-CONTAINING PROTEIN"/>
    <property type="match status" value="1"/>
</dbReference>
<feature type="binding site" evidence="2">
    <location>
        <position position="184"/>
    </location>
    <ligand>
        <name>S-adenosyl-L-methionine</name>
        <dbReference type="ChEBI" id="CHEBI:59789"/>
    </ligand>
</feature>
<feature type="domain" description="23S rRNA (guanine(745)-N(1))-methyltransferase N-terminal" evidence="4">
    <location>
        <begin position="7"/>
        <end position="47"/>
    </location>
</feature>
<dbReference type="InterPro" id="IPR029063">
    <property type="entry name" value="SAM-dependent_MTases_sf"/>
</dbReference>
<feature type="binding site" evidence="1">
    <location>
        <position position="11"/>
    </location>
    <ligand>
        <name>Zn(2+)</name>
        <dbReference type="ChEBI" id="CHEBI:29105"/>
    </ligand>
</feature>
<organism evidence="5">
    <name type="scientific">uncultured gamma proteobacterium HF4000_48E10</name>
    <dbReference type="NCBI Taxonomy" id="723583"/>
    <lineage>
        <taxon>Bacteria</taxon>
        <taxon>Pseudomonadati</taxon>
        <taxon>Pseudomonadota</taxon>
        <taxon>Gammaproteobacteria</taxon>
        <taxon>environmental samples</taxon>
    </lineage>
</organism>
<dbReference type="Pfam" id="PF21302">
    <property type="entry name" value="Zn_ribbon_RlmA"/>
    <property type="match status" value="1"/>
</dbReference>
<keyword evidence="5" id="KW-0489">Methyltransferase</keyword>
<sequence length="284" mass="31198">MQQPIWMCPVCKEGLARGARVFTCGSHSFDIAREGYVNLVLVQHRHSAAAGDPKDSVRHRRDFLEAGHYTPLAAALTDLLTREAPGDILDVGCGEGYYLRQLAAAPALAEVRLYGVDVAREAIRLAAKATPRIDYAVGNTHRLPVLPGSVGAVLRVFAPSASEEVRRVLRHGGLYIEVKPGAQHLEAFRALIYDEAHAHGEVSIPAGFQLERSDRVTFPLRLRQAGDVACLIEMTPYKWHMNPETYSRVCQLTALEDTADFAVSLYRPSDREAVIGGQLPPPVR</sequence>
<dbReference type="InterPro" id="IPR041698">
    <property type="entry name" value="Methyltransf_25"/>
</dbReference>
<dbReference type="GO" id="GO:0032259">
    <property type="term" value="P:methylation"/>
    <property type="evidence" value="ECO:0007669"/>
    <property type="project" value="UniProtKB-KW"/>
</dbReference>
<evidence type="ECO:0000259" key="4">
    <source>
        <dbReference type="Pfam" id="PF21302"/>
    </source>
</evidence>
<dbReference type="AlphaFoldDB" id="E7C8U0"/>
<name>E7C8U0_9GAMM</name>
<dbReference type="GO" id="GO:0046872">
    <property type="term" value="F:metal ion binding"/>
    <property type="evidence" value="ECO:0007669"/>
    <property type="project" value="UniProtKB-KW"/>
</dbReference>
<dbReference type="CDD" id="cd02440">
    <property type="entry name" value="AdoMet_MTases"/>
    <property type="match status" value="1"/>
</dbReference>
<keyword evidence="1" id="KW-0479">Metal-binding</keyword>
<proteinExistence type="predicted"/>
<keyword evidence="5" id="KW-0808">Transferase</keyword>
<dbReference type="PIRSF" id="PIRSF018249">
    <property type="entry name" value="MyrA_prd"/>
    <property type="match status" value="1"/>
</dbReference>
<dbReference type="Pfam" id="PF13649">
    <property type="entry name" value="Methyltransf_25"/>
    <property type="match status" value="1"/>
</dbReference>
<keyword evidence="2" id="KW-0949">S-adenosyl-L-methionine</keyword>
<dbReference type="EMBL" id="GU568025">
    <property type="protein sequence ID" value="ADI23864.1"/>
    <property type="molecule type" value="Genomic_DNA"/>
</dbReference>
<protein>
    <submittedName>
        <fullName evidence="5">SAM-dependent methyltransferases</fullName>
    </submittedName>
</protein>
<evidence type="ECO:0000256" key="1">
    <source>
        <dbReference type="PIRSR" id="PIRSR018249-1"/>
    </source>
</evidence>
<feature type="binding site" evidence="1">
    <location>
        <position position="27"/>
    </location>
    <ligand>
        <name>Zn(2+)</name>
        <dbReference type="ChEBI" id="CHEBI:29105"/>
    </ligand>
</feature>
<dbReference type="SUPFAM" id="SSF53335">
    <property type="entry name" value="S-adenosyl-L-methionine-dependent methyltransferases"/>
    <property type="match status" value="1"/>
</dbReference>
<dbReference type="InterPro" id="IPR052939">
    <property type="entry name" value="23S_rRNA_MeTrnsfrase_RlmA"/>
</dbReference>
<evidence type="ECO:0000259" key="3">
    <source>
        <dbReference type="Pfam" id="PF13649"/>
    </source>
</evidence>
<evidence type="ECO:0000256" key="2">
    <source>
        <dbReference type="PIRSR" id="PIRSR018249-2"/>
    </source>
</evidence>
<dbReference type="PANTHER" id="PTHR43460">
    <property type="entry name" value="METHYLTRANSFERASE"/>
    <property type="match status" value="1"/>
</dbReference>
<feature type="binding site" evidence="1">
    <location>
        <position position="8"/>
    </location>
    <ligand>
        <name>Zn(2+)</name>
        <dbReference type="ChEBI" id="CHEBI:29105"/>
    </ligand>
</feature>
<feature type="binding site" evidence="2">
    <location>
        <position position="69"/>
    </location>
    <ligand>
        <name>S-adenosyl-L-methionine</name>
        <dbReference type="ChEBI" id="CHEBI:59789"/>
    </ligand>
</feature>
<dbReference type="Gene3D" id="3.40.50.150">
    <property type="entry name" value="Vaccinia Virus protein VP39"/>
    <property type="match status" value="1"/>
</dbReference>
<dbReference type="InterPro" id="IPR048647">
    <property type="entry name" value="RlmA_N"/>
</dbReference>
<feature type="binding site" evidence="2">
    <location>
        <begin position="95"/>
        <end position="96"/>
    </location>
    <ligand>
        <name>S-adenosyl-L-methionine</name>
        <dbReference type="ChEBI" id="CHEBI:59789"/>
    </ligand>
</feature>
<dbReference type="GO" id="GO:0008168">
    <property type="term" value="F:methyltransferase activity"/>
    <property type="evidence" value="ECO:0007669"/>
    <property type="project" value="UniProtKB-KW"/>
</dbReference>
<feature type="binding site" evidence="1">
    <location>
        <position position="24"/>
    </location>
    <ligand>
        <name>Zn(2+)</name>
        <dbReference type="ChEBI" id="CHEBI:29105"/>
    </ligand>
</feature>
<keyword evidence="1" id="KW-0862">Zinc</keyword>
<feature type="domain" description="Methyltransferase" evidence="3">
    <location>
        <begin position="88"/>
        <end position="173"/>
    </location>
</feature>
<evidence type="ECO:0000313" key="5">
    <source>
        <dbReference type="EMBL" id="ADI23864.1"/>
    </source>
</evidence>
<accession>E7C8U0</accession>
<dbReference type="InterPro" id="IPR016718">
    <property type="entry name" value="rRNA_m1G-MeTrfase_A_prd"/>
</dbReference>